<keyword evidence="3" id="KW-1185">Reference proteome</keyword>
<evidence type="ECO:0000313" key="3">
    <source>
        <dbReference type="Proteomes" id="UP001396334"/>
    </source>
</evidence>
<comment type="caution">
    <text evidence="2">The sequence shown here is derived from an EMBL/GenBank/DDBJ whole genome shotgun (WGS) entry which is preliminary data.</text>
</comment>
<organism evidence="2 3">
    <name type="scientific">Hibiscus sabdariffa</name>
    <name type="common">roselle</name>
    <dbReference type="NCBI Taxonomy" id="183260"/>
    <lineage>
        <taxon>Eukaryota</taxon>
        <taxon>Viridiplantae</taxon>
        <taxon>Streptophyta</taxon>
        <taxon>Embryophyta</taxon>
        <taxon>Tracheophyta</taxon>
        <taxon>Spermatophyta</taxon>
        <taxon>Magnoliopsida</taxon>
        <taxon>eudicotyledons</taxon>
        <taxon>Gunneridae</taxon>
        <taxon>Pentapetalae</taxon>
        <taxon>rosids</taxon>
        <taxon>malvids</taxon>
        <taxon>Malvales</taxon>
        <taxon>Malvaceae</taxon>
        <taxon>Malvoideae</taxon>
        <taxon>Hibiscus</taxon>
    </lineage>
</organism>
<dbReference type="InterPro" id="IPR053151">
    <property type="entry name" value="RNase_H-like"/>
</dbReference>
<dbReference type="PANTHER" id="PTHR47723">
    <property type="entry name" value="OS05G0353850 PROTEIN"/>
    <property type="match status" value="1"/>
</dbReference>
<evidence type="ECO:0000259" key="1">
    <source>
        <dbReference type="Pfam" id="PF13456"/>
    </source>
</evidence>
<sequence>MRLTNVKRVRRHLATSMECTIYRDEEEDIDHILRYCAKTFGSGSTSSSMNWGMKFLIWCWLLWKLCCCMVFDVDFLERERVFEKGCRLSVECECTFGLFESMQTTEPRRRLCWVAPARGCVKLNVNVVVCQSDGQAATNRAFRDDMGGWLFGFSRFVGRCPVLIAELWALYDGLQNAWALNF</sequence>
<feature type="domain" description="RNase H type-1" evidence="1">
    <location>
        <begin position="124"/>
        <end position="181"/>
    </location>
</feature>
<dbReference type="EMBL" id="JBBPBN010000013">
    <property type="protein sequence ID" value="KAK9026722.1"/>
    <property type="molecule type" value="Genomic_DNA"/>
</dbReference>
<dbReference type="PANTHER" id="PTHR47723:SF19">
    <property type="entry name" value="POLYNUCLEOTIDYL TRANSFERASE, RIBONUCLEASE H-LIKE SUPERFAMILY PROTEIN"/>
    <property type="match status" value="1"/>
</dbReference>
<reference evidence="2 3" key="1">
    <citation type="journal article" date="2024" name="G3 (Bethesda)">
        <title>Genome assembly of Hibiscus sabdariffa L. provides insights into metabolisms of medicinal natural products.</title>
        <authorList>
            <person name="Kim T."/>
        </authorList>
    </citation>
    <scope>NUCLEOTIDE SEQUENCE [LARGE SCALE GENOMIC DNA]</scope>
    <source>
        <strain evidence="2">TK-2024</strain>
        <tissue evidence="2">Old leaves</tissue>
    </source>
</reference>
<accession>A0ABR2SP61</accession>
<gene>
    <name evidence="2" type="ORF">V6N11_039556</name>
</gene>
<name>A0ABR2SP61_9ROSI</name>
<evidence type="ECO:0000313" key="2">
    <source>
        <dbReference type="EMBL" id="KAK9026722.1"/>
    </source>
</evidence>
<dbReference type="InterPro" id="IPR002156">
    <property type="entry name" value="RNaseH_domain"/>
</dbReference>
<dbReference type="InterPro" id="IPR044730">
    <property type="entry name" value="RNase_H-like_dom_plant"/>
</dbReference>
<proteinExistence type="predicted"/>
<protein>
    <recommendedName>
        <fullName evidence="1">RNase H type-1 domain-containing protein</fullName>
    </recommendedName>
</protein>
<dbReference type="Proteomes" id="UP001396334">
    <property type="component" value="Unassembled WGS sequence"/>
</dbReference>
<dbReference type="CDD" id="cd06222">
    <property type="entry name" value="RNase_H_like"/>
    <property type="match status" value="1"/>
</dbReference>
<dbReference type="Pfam" id="PF13456">
    <property type="entry name" value="RVT_3"/>
    <property type="match status" value="1"/>
</dbReference>